<dbReference type="Pfam" id="PF01385">
    <property type="entry name" value="OrfB_IS605"/>
    <property type="match status" value="1"/>
</dbReference>
<feature type="domain" description="Probable transposase IS891/IS1136/IS1341" evidence="5">
    <location>
        <begin position="20"/>
        <end position="139"/>
    </location>
</feature>
<dbReference type="RefSeq" id="WP_207300834.1">
    <property type="nucleotide sequence ID" value="NZ_CP071444.1"/>
</dbReference>
<dbReference type="NCBIfam" id="TIGR01766">
    <property type="entry name" value="IS200/IS605 family accessory protein TnpB-like domain"/>
    <property type="match status" value="1"/>
</dbReference>
<dbReference type="EMBL" id="CP071444">
    <property type="protein sequence ID" value="QSX09503.1"/>
    <property type="molecule type" value="Genomic_DNA"/>
</dbReference>
<dbReference type="AlphaFoldDB" id="A0A975AIV4"/>
<name>A0A975AIV4_9FIRM</name>
<feature type="domain" description="Cas12f1-like TNB" evidence="6">
    <location>
        <begin position="155"/>
        <end position="224"/>
    </location>
</feature>
<accession>A0A975AIV4</accession>
<keyword evidence="4" id="KW-0233">DNA recombination</keyword>
<keyword evidence="2" id="KW-0815">Transposition</keyword>
<evidence type="ECO:0000259" key="6">
    <source>
        <dbReference type="Pfam" id="PF07282"/>
    </source>
</evidence>
<proteinExistence type="inferred from homology"/>
<dbReference type="GO" id="GO:0006310">
    <property type="term" value="P:DNA recombination"/>
    <property type="evidence" value="ECO:0007669"/>
    <property type="project" value="UniProtKB-KW"/>
</dbReference>
<comment type="similarity">
    <text evidence="1">In the C-terminal section; belongs to the transposase 35 family.</text>
</comment>
<dbReference type="Proteomes" id="UP000663499">
    <property type="component" value="Chromosome"/>
</dbReference>
<keyword evidence="3" id="KW-0238">DNA-binding</keyword>
<dbReference type="InterPro" id="IPR010095">
    <property type="entry name" value="Cas12f1-like_TNB"/>
</dbReference>
<dbReference type="KEGG" id="alka:J0B03_05415"/>
<gene>
    <name evidence="7" type="ORF">J0B03_05415</name>
</gene>
<evidence type="ECO:0000313" key="7">
    <source>
        <dbReference type="EMBL" id="QSX09503.1"/>
    </source>
</evidence>
<dbReference type="Pfam" id="PF07282">
    <property type="entry name" value="Cas12f1-like_TNB"/>
    <property type="match status" value="1"/>
</dbReference>
<sequence length="255" mass="29364">MQQACFSWDKMQRRWVLRFIYKVEEKVLPESWNNVMSIDLGLDNLCAITFQRSMEQVLINGKTLKAKNAYYNQQIRRFTGLEMKQTGAANYQTTKRIRRLYQKRHNYLQDALHKVSRKVVDLAVSHGCHTIVLGDLKGIKQHSPIKGFVQIPVQRLVEMIKYKAALVGMEVVLVKEAYTSGVSAYDLEPVEKGSYNKSRRIQRGLFQTQDQQLVNSDINGSLNILRIYDKHVVPMPVAGWRDNGCLNHPARITVA</sequence>
<dbReference type="InterPro" id="IPR001959">
    <property type="entry name" value="Transposase"/>
</dbReference>
<evidence type="ECO:0000259" key="5">
    <source>
        <dbReference type="Pfam" id="PF01385"/>
    </source>
</evidence>
<evidence type="ECO:0000256" key="4">
    <source>
        <dbReference type="ARBA" id="ARBA00023172"/>
    </source>
</evidence>
<organism evidence="7 8">
    <name type="scientific">Alkalibacter rhizosphaerae</name>
    <dbReference type="NCBI Taxonomy" id="2815577"/>
    <lineage>
        <taxon>Bacteria</taxon>
        <taxon>Bacillati</taxon>
        <taxon>Bacillota</taxon>
        <taxon>Clostridia</taxon>
        <taxon>Eubacteriales</taxon>
        <taxon>Eubacteriaceae</taxon>
        <taxon>Alkalibacter</taxon>
    </lineage>
</organism>
<keyword evidence="8" id="KW-1185">Reference proteome</keyword>
<protein>
    <submittedName>
        <fullName evidence="7">Transposase</fullName>
    </submittedName>
</protein>
<dbReference type="GO" id="GO:0003677">
    <property type="term" value="F:DNA binding"/>
    <property type="evidence" value="ECO:0007669"/>
    <property type="project" value="UniProtKB-KW"/>
</dbReference>
<evidence type="ECO:0000313" key="8">
    <source>
        <dbReference type="Proteomes" id="UP000663499"/>
    </source>
</evidence>
<evidence type="ECO:0000256" key="3">
    <source>
        <dbReference type="ARBA" id="ARBA00023125"/>
    </source>
</evidence>
<dbReference type="NCBIfam" id="NF040570">
    <property type="entry name" value="guided_TnpB"/>
    <property type="match status" value="1"/>
</dbReference>
<dbReference type="GO" id="GO:0032196">
    <property type="term" value="P:transposition"/>
    <property type="evidence" value="ECO:0007669"/>
    <property type="project" value="UniProtKB-KW"/>
</dbReference>
<evidence type="ECO:0000256" key="1">
    <source>
        <dbReference type="ARBA" id="ARBA00008761"/>
    </source>
</evidence>
<reference evidence="7" key="1">
    <citation type="submission" date="2021-03" db="EMBL/GenBank/DDBJ databases">
        <title>Alkalibacter marinus sp. nov., isolated from tidal flat sediment.</title>
        <authorList>
            <person name="Namirimu T."/>
            <person name="Yang J.-A."/>
            <person name="Yang S.-H."/>
            <person name="Kim Y.-J."/>
            <person name="Kwon K.K."/>
        </authorList>
    </citation>
    <scope>NUCLEOTIDE SEQUENCE</scope>
    <source>
        <strain evidence="7">ES005</strain>
    </source>
</reference>
<evidence type="ECO:0000256" key="2">
    <source>
        <dbReference type="ARBA" id="ARBA00022578"/>
    </source>
</evidence>